<accession>A0ABY2X7N4</accession>
<proteinExistence type="predicted"/>
<sequence length="226" mass="23968">MAAMFGAFGKMPSVGDFFRINLGPGFVTPWDTWIQQVMLGAQGVFGNRFDAYYMSAPIWRFSLSAGLAGPQKMLGVLMPSVDRVGRRFPLTLAAPMDTPGSAPLDHFREETLFAQLETLALSALGDDMTREGLAERLGDLPAMPLRGAAPLRAHAGAMVLTGAGEGGFLPDLASGLLAGKYSAPTMWSAVVNDVTRVMICDGLPNDTKGCALFDLDAPLWTEAGAP</sequence>
<reference evidence="1 2" key="1">
    <citation type="submission" date="2019-05" db="EMBL/GenBank/DDBJ databases">
        <title>Marivita sp. nov. isolated from sea sediment.</title>
        <authorList>
            <person name="Kim W."/>
        </authorList>
    </citation>
    <scope>NUCLEOTIDE SEQUENCE [LARGE SCALE GENOMIC DNA]</scope>
    <source>
        <strain evidence="1 2">CAU 1492</strain>
    </source>
</reference>
<dbReference type="Pfam" id="PF09867">
    <property type="entry name" value="TagF_N"/>
    <property type="match status" value="1"/>
</dbReference>
<gene>
    <name evidence="1" type="primary">tagF</name>
    <name evidence="1" type="ORF">FGK64_13835</name>
</gene>
<organism evidence="1 2">
    <name type="scientific">Arenibacterium halophilum</name>
    <dbReference type="NCBI Taxonomy" id="2583821"/>
    <lineage>
        <taxon>Bacteria</taxon>
        <taxon>Pseudomonadati</taxon>
        <taxon>Pseudomonadota</taxon>
        <taxon>Alphaproteobacteria</taxon>
        <taxon>Rhodobacterales</taxon>
        <taxon>Paracoccaceae</taxon>
        <taxon>Arenibacterium</taxon>
    </lineage>
</organism>
<dbReference type="InterPro" id="IPR017748">
    <property type="entry name" value="TagF"/>
</dbReference>
<dbReference type="EMBL" id="VCPC01000003">
    <property type="protein sequence ID" value="TMV11367.1"/>
    <property type="molecule type" value="Genomic_DNA"/>
</dbReference>
<evidence type="ECO:0000313" key="1">
    <source>
        <dbReference type="EMBL" id="TMV11367.1"/>
    </source>
</evidence>
<name>A0ABY2X7N4_9RHOB</name>
<comment type="caution">
    <text evidence="1">The sequence shown here is derived from an EMBL/GenBank/DDBJ whole genome shotgun (WGS) entry which is preliminary data.</text>
</comment>
<dbReference type="Proteomes" id="UP001191082">
    <property type="component" value="Unassembled WGS sequence"/>
</dbReference>
<evidence type="ECO:0000313" key="2">
    <source>
        <dbReference type="Proteomes" id="UP001191082"/>
    </source>
</evidence>
<dbReference type="InterPro" id="IPR038225">
    <property type="entry name" value="TagF_sf"/>
</dbReference>
<protein>
    <submittedName>
        <fullName evidence="1">Type VI secretion system-associated protein TagF</fullName>
    </submittedName>
</protein>
<dbReference type="Gene3D" id="3.40.1730.10">
    <property type="entry name" value="pa0076 domain"/>
    <property type="match status" value="1"/>
</dbReference>
<dbReference type="NCBIfam" id="TIGR03373">
    <property type="entry name" value="VI_minor_4"/>
    <property type="match status" value="1"/>
</dbReference>
<keyword evidence="2" id="KW-1185">Reference proteome</keyword>